<accession>A0A1I4PXD5</accession>
<evidence type="ECO:0000313" key="3">
    <source>
        <dbReference type="Proteomes" id="UP000199048"/>
    </source>
</evidence>
<dbReference type="Proteomes" id="UP000199048">
    <property type="component" value="Unassembled WGS sequence"/>
</dbReference>
<sequence>MIFTTDAQGEVTYICLEWFSYAGQTREAAYRDGWTTSVLESDQSAVRAILAEAAQAQAEFSVRFRIRCANGSVRWLAAGGVPSFGPPGRSFLGYLGSMIEFAPTEATEIAAYGGIERFVPPPTHVATRAVAPLDTIADHLIIVHALMEQHDVMSGLKEVKGALFRVGQALARGDGSRSQVN</sequence>
<dbReference type="CDD" id="cd00130">
    <property type="entry name" value="PAS"/>
    <property type="match status" value="1"/>
</dbReference>
<dbReference type="RefSeq" id="WP_167367793.1">
    <property type="nucleotide sequence ID" value="NZ_FOTK01000027.1"/>
</dbReference>
<dbReference type="Gene3D" id="3.30.450.20">
    <property type="entry name" value="PAS domain"/>
    <property type="match status" value="1"/>
</dbReference>
<organism evidence="2 3">
    <name type="scientific">Methylobacterium pseudosasicola</name>
    <dbReference type="NCBI Taxonomy" id="582667"/>
    <lineage>
        <taxon>Bacteria</taxon>
        <taxon>Pseudomonadati</taxon>
        <taxon>Pseudomonadota</taxon>
        <taxon>Alphaproteobacteria</taxon>
        <taxon>Hyphomicrobiales</taxon>
        <taxon>Methylobacteriaceae</taxon>
        <taxon>Methylobacterium</taxon>
    </lineage>
</organism>
<reference evidence="3" key="1">
    <citation type="submission" date="2016-10" db="EMBL/GenBank/DDBJ databases">
        <authorList>
            <person name="Varghese N."/>
            <person name="Submissions S."/>
        </authorList>
    </citation>
    <scope>NUCLEOTIDE SEQUENCE [LARGE SCALE GENOMIC DNA]</scope>
    <source>
        <strain evidence="3">BL36</strain>
    </source>
</reference>
<dbReference type="InterPro" id="IPR035965">
    <property type="entry name" value="PAS-like_dom_sf"/>
</dbReference>
<dbReference type="STRING" id="582667.SAMN05192568_102711"/>
<feature type="domain" description="PAS fold-3" evidence="1">
    <location>
        <begin position="17"/>
        <end position="86"/>
    </location>
</feature>
<proteinExistence type="predicted"/>
<evidence type="ECO:0000313" key="2">
    <source>
        <dbReference type="EMBL" id="SFM32478.1"/>
    </source>
</evidence>
<dbReference type="EMBL" id="FOTK01000027">
    <property type="protein sequence ID" value="SFM32478.1"/>
    <property type="molecule type" value="Genomic_DNA"/>
</dbReference>
<dbReference type="AlphaFoldDB" id="A0A1I4PXD5"/>
<dbReference type="InterPro" id="IPR000014">
    <property type="entry name" value="PAS"/>
</dbReference>
<keyword evidence="3" id="KW-1185">Reference proteome</keyword>
<dbReference type="InterPro" id="IPR013655">
    <property type="entry name" value="PAS_fold_3"/>
</dbReference>
<gene>
    <name evidence="2" type="ORF">SAMN05192568_102711</name>
</gene>
<dbReference type="Pfam" id="PF08447">
    <property type="entry name" value="PAS_3"/>
    <property type="match status" value="1"/>
</dbReference>
<dbReference type="SUPFAM" id="SSF55785">
    <property type="entry name" value="PYP-like sensor domain (PAS domain)"/>
    <property type="match status" value="1"/>
</dbReference>
<evidence type="ECO:0000259" key="1">
    <source>
        <dbReference type="Pfam" id="PF08447"/>
    </source>
</evidence>
<protein>
    <submittedName>
        <fullName evidence="2">PAS fold-containing protein</fullName>
    </submittedName>
</protein>
<name>A0A1I4PXD5_9HYPH</name>